<dbReference type="Pfam" id="PF01433">
    <property type="entry name" value="Peptidase_M1"/>
    <property type="match status" value="1"/>
</dbReference>
<dbReference type="Pfam" id="PF17900">
    <property type="entry name" value="Peptidase_M1_N"/>
    <property type="match status" value="1"/>
</dbReference>
<dbReference type="InterPro" id="IPR001930">
    <property type="entry name" value="Peptidase_M1"/>
</dbReference>
<feature type="binding site" evidence="9">
    <location>
        <position position="317"/>
    </location>
    <ligand>
        <name>Zn(2+)</name>
        <dbReference type="ChEBI" id="CHEBI:29105"/>
        <note>catalytic</note>
    </ligand>
</feature>
<keyword evidence="6 9" id="KW-0862">Zinc</keyword>
<feature type="domain" description="Aminopeptidase N-like N-terminal" evidence="14">
    <location>
        <begin position="18"/>
        <end position="206"/>
    </location>
</feature>
<evidence type="ECO:0000256" key="1">
    <source>
        <dbReference type="ARBA" id="ARBA00010136"/>
    </source>
</evidence>
<feature type="binding site" evidence="9">
    <location>
        <position position="313"/>
    </location>
    <ligand>
        <name>Zn(2+)</name>
        <dbReference type="ChEBI" id="CHEBI:29105"/>
        <note>catalytic</note>
    </ligand>
</feature>
<dbReference type="SUPFAM" id="SSF55486">
    <property type="entry name" value="Metalloproteases ('zincins'), catalytic domain"/>
    <property type="match status" value="1"/>
</dbReference>
<dbReference type="FunFam" id="2.60.40.1730:FF:000002">
    <property type="entry name" value="Aminopeptidase"/>
    <property type="match status" value="1"/>
</dbReference>
<name>A0A7S2QD15_9DINO</name>
<evidence type="ECO:0000256" key="4">
    <source>
        <dbReference type="ARBA" id="ARBA00022723"/>
    </source>
</evidence>
<dbReference type="InterPro" id="IPR050344">
    <property type="entry name" value="Peptidase_M1_aminopeptidases"/>
</dbReference>
<protein>
    <recommendedName>
        <fullName evidence="11">Aminopeptidase</fullName>
        <ecNumber evidence="11">3.4.11.-</ecNumber>
    </recommendedName>
</protein>
<comment type="cofactor">
    <cofactor evidence="9 11">
        <name>Zn(2+)</name>
        <dbReference type="ChEBI" id="CHEBI:29105"/>
    </cofactor>
    <text evidence="9 11">Binds 1 zinc ion per subunit.</text>
</comment>
<evidence type="ECO:0000256" key="8">
    <source>
        <dbReference type="PIRSR" id="PIRSR634016-1"/>
    </source>
</evidence>
<dbReference type="InterPro" id="IPR034016">
    <property type="entry name" value="M1_APN-typ"/>
</dbReference>
<feature type="binding site" evidence="9">
    <location>
        <position position="336"/>
    </location>
    <ligand>
        <name>Zn(2+)</name>
        <dbReference type="ChEBI" id="CHEBI:29105"/>
        <note>catalytic</note>
    </ligand>
</feature>
<evidence type="ECO:0000256" key="9">
    <source>
        <dbReference type="PIRSR" id="PIRSR634016-3"/>
    </source>
</evidence>
<accession>A0A7S2QD15</accession>
<organism evidence="15">
    <name type="scientific">Zooxanthella nutricula</name>
    <dbReference type="NCBI Taxonomy" id="1333877"/>
    <lineage>
        <taxon>Eukaryota</taxon>
        <taxon>Sar</taxon>
        <taxon>Alveolata</taxon>
        <taxon>Dinophyceae</taxon>
        <taxon>Peridiniales</taxon>
        <taxon>Peridiniales incertae sedis</taxon>
        <taxon>Zooxanthella</taxon>
    </lineage>
</organism>
<evidence type="ECO:0000256" key="7">
    <source>
        <dbReference type="ARBA" id="ARBA00023049"/>
    </source>
</evidence>
<dbReference type="SUPFAM" id="SSF63737">
    <property type="entry name" value="Leukotriene A4 hydrolase N-terminal domain"/>
    <property type="match status" value="1"/>
</dbReference>
<evidence type="ECO:0000313" key="15">
    <source>
        <dbReference type="EMBL" id="CAD9639060.1"/>
    </source>
</evidence>
<dbReference type="EMBL" id="HBGW01089633">
    <property type="protein sequence ID" value="CAD9639060.1"/>
    <property type="molecule type" value="Transcribed_RNA"/>
</dbReference>
<dbReference type="GO" id="GO:0042277">
    <property type="term" value="F:peptide binding"/>
    <property type="evidence" value="ECO:0007669"/>
    <property type="project" value="TreeGrafter"/>
</dbReference>
<dbReference type="Pfam" id="PF11838">
    <property type="entry name" value="ERAP1_C"/>
    <property type="match status" value="1"/>
</dbReference>
<keyword evidence="4 9" id="KW-0479">Metal-binding</keyword>
<feature type="site" description="Transition state stabilizer" evidence="10">
    <location>
        <position position="399"/>
    </location>
</feature>
<dbReference type="Gene3D" id="2.60.40.1910">
    <property type="match status" value="1"/>
</dbReference>
<dbReference type="GO" id="GO:0043171">
    <property type="term" value="P:peptide catabolic process"/>
    <property type="evidence" value="ECO:0007669"/>
    <property type="project" value="TreeGrafter"/>
</dbReference>
<proteinExistence type="inferred from homology"/>
<dbReference type="GO" id="GO:0016020">
    <property type="term" value="C:membrane"/>
    <property type="evidence" value="ECO:0007669"/>
    <property type="project" value="TreeGrafter"/>
</dbReference>
<dbReference type="EC" id="3.4.11.-" evidence="11"/>
<dbReference type="InterPro" id="IPR024571">
    <property type="entry name" value="ERAP1-like_C_dom"/>
</dbReference>
<evidence type="ECO:0000259" key="12">
    <source>
        <dbReference type="Pfam" id="PF01433"/>
    </source>
</evidence>
<dbReference type="PRINTS" id="PR00756">
    <property type="entry name" value="ALADIPTASE"/>
</dbReference>
<keyword evidence="2 11" id="KW-0031">Aminopeptidase</keyword>
<keyword evidence="7 11" id="KW-0482">Metalloprotease</keyword>
<dbReference type="AlphaFoldDB" id="A0A7S2QD15"/>
<reference evidence="15" key="1">
    <citation type="submission" date="2021-01" db="EMBL/GenBank/DDBJ databases">
        <authorList>
            <person name="Corre E."/>
            <person name="Pelletier E."/>
            <person name="Niang G."/>
            <person name="Scheremetjew M."/>
            <person name="Finn R."/>
            <person name="Kale V."/>
            <person name="Holt S."/>
            <person name="Cochrane G."/>
            <person name="Meng A."/>
            <person name="Brown T."/>
            <person name="Cohen L."/>
        </authorList>
    </citation>
    <scope>NUCLEOTIDE SEQUENCE</scope>
    <source>
        <strain evidence="15">RCC3387</strain>
    </source>
</reference>
<dbReference type="InterPro" id="IPR027268">
    <property type="entry name" value="Peptidase_M4/M1_CTD_sf"/>
</dbReference>
<evidence type="ECO:0000259" key="14">
    <source>
        <dbReference type="Pfam" id="PF17900"/>
    </source>
</evidence>
<dbReference type="InterPro" id="IPR042097">
    <property type="entry name" value="Aminopeptidase_N-like_N_sf"/>
</dbReference>
<dbReference type="FunFam" id="1.10.390.10:FF:000001">
    <property type="entry name" value="Aminopeptidase"/>
    <property type="match status" value="1"/>
</dbReference>
<dbReference type="PANTHER" id="PTHR11533:SF174">
    <property type="entry name" value="PUROMYCIN-SENSITIVE AMINOPEPTIDASE-RELATED"/>
    <property type="match status" value="1"/>
</dbReference>
<dbReference type="InterPro" id="IPR045357">
    <property type="entry name" value="Aminopeptidase_N-like_N"/>
</dbReference>
<evidence type="ECO:0000256" key="3">
    <source>
        <dbReference type="ARBA" id="ARBA00022670"/>
    </source>
</evidence>
<evidence type="ECO:0000256" key="11">
    <source>
        <dbReference type="RuleBase" id="RU364040"/>
    </source>
</evidence>
<dbReference type="Gene3D" id="1.25.50.20">
    <property type="match status" value="1"/>
</dbReference>
<evidence type="ECO:0000256" key="2">
    <source>
        <dbReference type="ARBA" id="ARBA00022438"/>
    </source>
</evidence>
<dbReference type="Gene3D" id="1.10.390.10">
    <property type="entry name" value="Neutral Protease Domain 2"/>
    <property type="match status" value="1"/>
</dbReference>
<keyword evidence="3 11" id="KW-0645">Protease</keyword>
<evidence type="ECO:0000256" key="5">
    <source>
        <dbReference type="ARBA" id="ARBA00022801"/>
    </source>
</evidence>
<gene>
    <name evidence="15" type="ORF">BRAN1462_LOCUS56882</name>
</gene>
<evidence type="ECO:0000256" key="10">
    <source>
        <dbReference type="PIRSR" id="PIRSR634016-4"/>
    </source>
</evidence>
<dbReference type="GO" id="GO:0006508">
    <property type="term" value="P:proteolysis"/>
    <property type="evidence" value="ECO:0007669"/>
    <property type="project" value="UniProtKB-KW"/>
</dbReference>
<dbReference type="GO" id="GO:0005737">
    <property type="term" value="C:cytoplasm"/>
    <property type="evidence" value="ECO:0007669"/>
    <property type="project" value="TreeGrafter"/>
</dbReference>
<dbReference type="GO" id="GO:0070006">
    <property type="term" value="F:metalloaminopeptidase activity"/>
    <property type="evidence" value="ECO:0007669"/>
    <property type="project" value="TreeGrafter"/>
</dbReference>
<evidence type="ECO:0000256" key="6">
    <source>
        <dbReference type="ARBA" id="ARBA00022833"/>
    </source>
</evidence>
<dbReference type="GO" id="GO:0008270">
    <property type="term" value="F:zinc ion binding"/>
    <property type="evidence" value="ECO:0007669"/>
    <property type="project" value="UniProtKB-UniRule"/>
</dbReference>
<feature type="domain" description="Peptidase M1 membrane alanine aminopeptidase" evidence="12">
    <location>
        <begin position="241"/>
        <end position="458"/>
    </location>
</feature>
<dbReference type="InterPro" id="IPR014782">
    <property type="entry name" value="Peptidase_M1_dom"/>
</dbReference>
<keyword evidence="5 11" id="KW-0378">Hydrolase</keyword>
<evidence type="ECO:0000259" key="13">
    <source>
        <dbReference type="Pfam" id="PF11838"/>
    </source>
</evidence>
<feature type="active site" description="Proton acceptor" evidence="8">
    <location>
        <position position="314"/>
    </location>
</feature>
<dbReference type="GO" id="GO:0005615">
    <property type="term" value="C:extracellular space"/>
    <property type="evidence" value="ECO:0007669"/>
    <property type="project" value="TreeGrafter"/>
</dbReference>
<feature type="domain" description="ERAP1-like C-terminal" evidence="13">
    <location>
        <begin position="540"/>
        <end position="866"/>
    </location>
</feature>
<sequence>MAADKAQGRVLLPDAVLPYRYSIRLVPDLERFVFDGEVKVEVEVHEATSEVTMHAKELQFLSASFQSAEAGAEAAGAVEINQRCKDTTVTFVFPEVLPVGKGVVTVKYVGVLNNQMAGFYRSSYKDIHGNTKTMASTQFESLDARRCFPCWDEPGRKAVFGMTLVVDPALTAFSNMPESSMQFVKEGGKHLREICFMDSPKMSTYLVAIVIGEFDFVQSRTEHGVLVRVYTPPGRAEAGTFALNVATKSLDIYDDFFGVPYPLPKLDMVAIPEFAMGAMENWGLVTYREVDLLIDAKTASGQQKQRVCIVVTHELAHQWFGNLVTMAWWDDLWLNEGFASWCENYAANEIYPEYKLWDQFASDTLAAALRLDSLKTSHPIQVPIAHAEEVEEVFDAISYCKGASVIRMAHAVLGHEAFQRGLQAYMKQHQYSNTETFHLWGAWADSSKKPVKEMMSSWTEQMGFPLVEVKACTFSGATAKLTLEQSWFLASGESPPEAKLWSTPLFIRTSAQADKPPTMMSSATMDVEVPISSADASNEFVLVNEGVRTPMRVAYTADMRARLSRAIKAGKLGESDRSALVMDAYALAKAGKLAVDDLLRFLSSYCGEKEYTVWDAVSQVLVGLEKLLMGGAPVEMFARFRAFAEDFVWRSWEAADPGWEPRPTDRHTDSLLRGLLMKMVSRFAAGPSWLAEARRRFERYIADPEANAEELPDEYRVPVFQAVLSRGGAKEHAQLKSAFTKLTKNIDQKHVFLAIGTTPEEALKKETLRWAVSGEIKIQDFFYIMGSVSGSSRAGLDLMWSFFKSEFTHIHNMVKTASPSIMDAVISSSTAGYCSTALADEIEAFFEAHPLPTNKRKISQVLEEIRTNAKFLARAVETDLAKEQFWTDLGASLR</sequence>
<dbReference type="PANTHER" id="PTHR11533">
    <property type="entry name" value="PROTEASE M1 ZINC METALLOPROTEASE"/>
    <property type="match status" value="1"/>
</dbReference>
<dbReference type="CDD" id="cd09601">
    <property type="entry name" value="M1_APN-Q_like"/>
    <property type="match status" value="1"/>
</dbReference>
<dbReference type="Gene3D" id="2.60.40.1730">
    <property type="entry name" value="tricorn interacting facor f3 domain"/>
    <property type="match status" value="1"/>
</dbReference>
<comment type="similarity">
    <text evidence="1 11">Belongs to the peptidase M1 family.</text>
</comment>